<protein>
    <recommendedName>
        <fullName evidence="11">UDP-N-acetylmuramyl-tripeptide synthetase</fullName>
        <ecNumber evidence="11">6.3.2.-</ecNumber>
    </recommendedName>
    <alternativeName>
        <fullName evidence="11">UDP-MurNAc-tripeptide synthetase</fullName>
    </alternativeName>
</protein>
<comment type="similarity">
    <text evidence="1 11">Belongs to the MurCDEF family. MurE subfamily.</text>
</comment>
<evidence type="ECO:0000259" key="13">
    <source>
        <dbReference type="Pfam" id="PF01225"/>
    </source>
</evidence>
<dbReference type="GO" id="GO:0005737">
    <property type="term" value="C:cytoplasm"/>
    <property type="evidence" value="ECO:0007669"/>
    <property type="project" value="UniProtKB-SubCell"/>
</dbReference>
<evidence type="ECO:0000256" key="11">
    <source>
        <dbReference type="HAMAP-Rule" id="MF_00208"/>
    </source>
</evidence>
<comment type="caution">
    <text evidence="11">Lacks conserved residue(s) required for the propagation of feature annotation.</text>
</comment>
<evidence type="ECO:0000256" key="3">
    <source>
        <dbReference type="ARBA" id="ARBA00022598"/>
    </source>
</evidence>
<dbReference type="EMBL" id="QTUA01000001">
    <property type="protein sequence ID" value="REF29428.1"/>
    <property type="molecule type" value="Genomic_DNA"/>
</dbReference>
<dbReference type="AlphaFoldDB" id="A0A3D9UJ09"/>
<keyword evidence="2 11" id="KW-0963">Cytoplasm</keyword>
<feature type="binding site" evidence="11">
    <location>
        <position position="185"/>
    </location>
    <ligand>
        <name>UDP-N-acetyl-alpha-D-muramoyl-L-alanyl-D-glutamate</name>
        <dbReference type="ChEBI" id="CHEBI:83900"/>
    </ligand>
</feature>
<dbReference type="Gene3D" id="3.40.1390.10">
    <property type="entry name" value="MurE/MurF, N-terminal domain"/>
    <property type="match status" value="1"/>
</dbReference>
<comment type="caution">
    <text evidence="16">The sequence shown here is derived from an EMBL/GenBank/DDBJ whole genome shotgun (WGS) entry which is preliminary data.</text>
</comment>
<dbReference type="InterPro" id="IPR004101">
    <property type="entry name" value="Mur_ligase_C"/>
</dbReference>
<dbReference type="GO" id="GO:0000287">
    <property type="term" value="F:magnesium ion binding"/>
    <property type="evidence" value="ECO:0007669"/>
    <property type="project" value="UniProtKB-UniRule"/>
</dbReference>
<keyword evidence="4 11" id="KW-0132">Cell division</keyword>
<feature type="binding site" evidence="11">
    <location>
        <begin position="150"/>
        <end position="151"/>
    </location>
    <ligand>
        <name>UDP-N-acetyl-alpha-D-muramoyl-L-alanyl-D-glutamate</name>
        <dbReference type="ChEBI" id="CHEBI:83900"/>
    </ligand>
</feature>
<dbReference type="GO" id="GO:0051301">
    <property type="term" value="P:cell division"/>
    <property type="evidence" value="ECO:0007669"/>
    <property type="project" value="UniProtKB-KW"/>
</dbReference>
<dbReference type="HAMAP" id="MF_00208">
    <property type="entry name" value="MurE"/>
    <property type="match status" value="1"/>
</dbReference>
<keyword evidence="8 11" id="KW-0573">Peptidoglycan synthesis</keyword>
<dbReference type="InterPro" id="IPR013221">
    <property type="entry name" value="Mur_ligase_cen"/>
</dbReference>
<dbReference type="Pfam" id="PF02875">
    <property type="entry name" value="Mur_ligase_C"/>
    <property type="match status" value="1"/>
</dbReference>
<dbReference type="SUPFAM" id="SSF53623">
    <property type="entry name" value="MurD-like peptide ligases, catalytic domain"/>
    <property type="match status" value="1"/>
</dbReference>
<reference evidence="16 17" key="1">
    <citation type="submission" date="2018-08" db="EMBL/GenBank/DDBJ databases">
        <title>Sequencing the genomes of 1000 actinobacteria strains.</title>
        <authorList>
            <person name="Klenk H.-P."/>
        </authorList>
    </citation>
    <scope>NUCLEOTIDE SEQUENCE [LARGE SCALE GENOMIC DNA]</scope>
    <source>
        <strain evidence="16 17">DSM 22967</strain>
    </source>
</reference>
<dbReference type="InterPro" id="IPR018109">
    <property type="entry name" value="Folylpolyglutamate_synth_CS"/>
</dbReference>
<dbReference type="PANTHER" id="PTHR23135:SF4">
    <property type="entry name" value="UDP-N-ACETYLMURAMOYL-L-ALANYL-D-GLUTAMATE--2,6-DIAMINOPIMELATE LIGASE MURE HOMOLOG, CHLOROPLASTIC"/>
    <property type="match status" value="1"/>
</dbReference>
<evidence type="ECO:0000256" key="1">
    <source>
        <dbReference type="ARBA" id="ARBA00005898"/>
    </source>
</evidence>
<evidence type="ECO:0000259" key="15">
    <source>
        <dbReference type="Pfam" id="PF08245"/>
    </source>
</evidence>
<comment type="function">
    <text evidence="11">Catalyzes the addition of an amino acid to the nucleotide precursor UDP-N-acetylmuramoyl-L-alanyl-D-glutamate (UMAG) in the biosynthesis of bacterial cell-wall peptidoglycan.</text>
</comment>
<evidence type="ECO:0000256" key="10">
    <source>
        <dbReference type="ARBA" id="ARBA00023316"/>
    </source>
</evidence>
<evidence type="ECO:0000256" key="9">
    <source>
        <dbReference type="ARBA" id="ARBA00023306"/>
    </source>
</evidence>
<dbReference type="OrthoDB" id="9800958at2"/>
<keyword evidence="3 11" id="KW-0436">Ligase</keyword>
<feature type="domain" description="Mur ligase N-terminal catalytic" evidence="13">
    <location>
        <begin position="23"/>
        <end position="69"/>
    </location>
</feature>
<feature type="domain" description="Mur ligase C-terminal" evidence="14">
    <location>
        <begin position="326"/>
        <end position="458"/>
    </location>
</feature>
<evidence type="ECO:0000256" key="2">
    <source>
        <dbReference type="ARBA" id="ARBA00022490"/>
    </source>
</evidence>
<comment type="PTM">
    <text evidence="11">Carboxylation is probably crucial for Mg(2+) binding and, consequently, for the gamma-phosphate positioning of ATP.</text>
</comment>
<dbReference type="GO" id="GO:0005524">
    <property type="term" value="F:ATP binding"/>
    <property type="evidence" value="ECO:0007669"/>
    <property type="project" value="UniProtKB-UniRule"/>
</dbReference>
<dbReference type="EC" id="6.3.2.-" evidence="11"/>
<dbReference type="InterPro" id="IPR036565">
    <property type="entry name" value="Mur-like_cat_sf"/>
</dbReference>
<evidence type="ECO:0000256" key="6">
    <source>
        <dbReference type="ARBA" id="ARBA00022840"/>
    </source>
</evidence>
<dbReference type="GO" id="GO:0009252">
    <property type="term" value="P:peptidoglycan biosynthetic process"/>
    <property type="evidence" value="ECO:0007669"/>
    <property type="project" value="UniProtKB-UniRule"/>
</dbReference>
<dbReference type="Pfam" id="PF01225">
    <property type="entry name" value="Mur_ligase"/>
    <property type="match status" value="1"/>
</dbReference>
<evidence type="ECO:0000256" key="12">
    <source>
        <dbReference type="RuleBase" id="RU004135"/>
    </source>
</evidence>
<evidence type="ECO:0000256" key="8">
    <source>
        <dbReference type="ARBA" id="ARBA00022984"/>
    </source>
</evidence>
<dbReference type="SUPFAM" id="SSF53244">
    <property type="entry name" value="MurD-like peptide ligases, peptide-binding domain"/>
    <property type="match status" value="1"/>
</dbReference>
<feature type="binding site" evidence="11">
    <location>
        <position position="29"/>
    </location>
    <ligand>
        <name>UDP-N-acetyl-alpha-D-muramoyl-L-alanyl-D-glutamate</name>
        <dbReference type="ChEBI" id="CHEBI:83900"/>
    </ligand>
</feature>
<dbReference type="UniPathway" id="UPA00219"/>
<dbReference type="Gene3D" id="3.40.1190.10">
    <property type="entry name" value="Mur-like, catalytic domain"/>
    <property type="match status" value="1"/>
</dbReference>
<feature type="domain" description="Mur ligase central" evidence="15">
    <location>
        <begin position="104"/>
        <end position="303"/>
    </location>
</feature>
<dbReference type="PANTHER" id="PTHR23135">
    <property type="entry name" value="MUR LIGASE FAMILY MEMBER"/>
    <property type="match status" value="1"/>
</dbReference>
<dbReference type="InterPro" id="IPR036615">
    <property type="entry name" value="Mur_ligase_C_dom_sf"/>
</dbReference>
<keyword evidence="7 11" id="KW-0133">Cell shape</keyword>
<evidence type="ECO:0000313" key="17">
    <source>
        <dbReference type="Proteomes" id="UP000256253"/>
    </source>
</evidence>
<comment type="cofactor">
    <cofactor evidence="11">
        <name>Mg(2+)</name>
        <dbReference type="ChEBI" id="CHEBI:18420"/>
    </cofactor>
</comment>
<evidence type="ECO:0000259" key="14">
    <source>
        <dbReference type="Pfam" id="PF02875"/>
    </source>
</evidence>
<name>A0A3D9UJ09_9MICO</name>
<dbReference type="GO" id="GO:0071555">
    <property type="term" value="P:cell wall organization"/>
    <property type="evidence" value="ECO:0007669"/>
    <property type="project" value="UniProtKB-KW"/>
</dbReference>
<evidence type="ECO:0000256" key="4">
    <source>
        <dbReference type="ARBA" id="ARBA00022618"/>
    </source>
</evidence>
<feature type="binding site" evidence="11">
    <location>
        <position position="177"/>
    </location>
    <ligand>
        <name>UDP-N-acetyl-alpha-D-muramoyl-L-alanyl-D-glutamate</name>
        <dbReference type="ChEBI" id="CHEBI:83900"/>
    </ligand>
</feature>
<gene>
    <name evidence="11" type="primary">murE</name>
    <name evidence="16" type="ORF">DFJ65_0374</name>
</gene>
<dbReference type="GO" id="GO:0008360">
    <property type="term" value="P:regulation of cell shape"/>
    <property type="evidence" value="ECO:0007669"/>
    <property type="project" value="UniProtKB-KW"/>
</dbReference>
<dbReference type="Gene3D" id="3.90.190.20">
    <property type="entry name" value="Mur ligase, C-terminal domain"/>
    <property type="match status" value="1"/>
</dbReference>
<evidence type="ECO:0000313" key="16">
    <source>
        <dbReference type="EMBL" id="REF29428.1"/>
    </source>
</evidence>
<feature type="binding site" evidence="11">
    <location>
        <begin position="106"/>
        <end position="112"/>
    </location>
    <ligand>
        <name>ATP</name>
        <dbReference type="ChEBI" id="CHEBI:30616"/>
    </ligand>
</feature>
<keyword evidence="6 11" id="KW-0067">ATP-binding</keyword>
<evidence type="ECO:0000256" key="7">
    <source>
        <dbReference type="ARBA" id="ARBA00022960"/>
    </source>
</evidence>
<keyword evidence="9 11" id="KW-0131">Cell cycle</keyword>
<sequence>MPLTSADIAAVLQTDVPVEGEFTAVTNASDQVVPGGVFVAIKGFTSDGAKYAPDAMARGARLVVAQQPIDGVPTAVVPDARVALAQLACEFAGNPSHDLTVYGVTGTNGKTTSSYVLHGILSTAYGERSTGLLTTAEIVIGTHREPAVRTTGEAPTVQGNLRRMLDGGAKHVVLETSSHGLALHRVLGTRYAAALFTNLTRDHLDFHPDMEDYYRTKRTLFERTEGPKLVNVDDDYGRRIVAEVPGTLGYGEASDADYRVDDVRFEGAGTSFTLHTPAAQSLSLHTPLLGDYNVHNVAGASAVLLEMGMDVDTLVGAVRTIPQVPGRFERVAVPERLGFEAVVDYAHTDDALRALLEVAREVTDARGDDARLIVVYGAAGERDPGKRAPMGEVASRLGDVNIITTDDSYSESPAAIADEVMAGADPADTTIVLDRREAIRQALAQARPGDVVVVAGKGHERVQHLPEGDVEFHDPTVVAELVAELGS</sequence>
<feature type="modified residue" description="N6-carboxylysine" evidence="11">
    <location>
        <position position="217"/>
    </location>
</feature>
<dbReference type="RefSeq" id="WP_115921545.1">
    <property type="nucleotide sequence ID" value="NZ_QTUA01000001.1"/>
</dbReference>
<dbReference type="Pfam" id="PF08245">
    <property type="entry name" value="Mur_ligase_M"/>
    <property type="match status" value="1"/>
</dbReference>
<dbReference type="Proteomes" id="UP000256253">
    <property type="component" value="Unassembled WGS sequence"/>
</dbReference>
<keyword evidence="5 11" id="KW-0547">Nucleotide-binding</keyword>
<comment type="pathway">
    <text evidence="11 12">Cell wall biogenesis; peptidoglycan biosynthesis.</text>
</comment>
<dbReference type="InterPro" id="IPR000713">
    <property type="entry name" value="Mur_ligase_N"/>
</dbReference>
<keyword evidence="11" id="KW-0460">Magnesium</keyword>
<dbReference type="GO" id="GO:0004326">
    <property type="term" value="F:tetrahydrofolylpolyglutamate synthase activity"/>
    <property type="evidence" value="ECO:0007669"/>
    <property type="project" value="InterPro"/>
</dbReference>
<dbReference type="NCBIfam" id="NF001126">
    <property type="entry name" value="PRK00139.1-4"/>
    <property type="match status" value="1"/>
</dbReference>
<keyword evidence="17" id="KW-1185">Reference proteome</keyword>
<dbReference type="InterPro" id="IPR035911">
    <property type="entry name" value="MurE/MurF_N"/>
</dbReference>
<organism evidence="16 17">
    <name type="scientific">Calidifontibacter indicus</name>
    <dbReference type="NCBI Taxonomy" id="419650"/>
    <lineage>
        <taxon>Bacteria</taxon>
        <taxon>Bacillati</taxon>
        <taxon>Actinomycetota</taxon>
        <taxon>Actinomycetes</taxon>
        <taxon>Micrococcales</taxon>
        <taxon>Dermacoccaceae</taxon>
        <taxon>Calidifontibacter</taxon>
    </lineage>
</organism>
<dbReference type="PROSITE" id="PS01011">
    <property type="entry name" value="FOLYLPOLYGLU_SYNT_1"/>
    <property type="match status" value="1"/>
</dbReference>
<comment type="subcellular location">
    <subcellularLocation>
        <location evidence="11 12">Cytoplasm</location>
    </subcellularLocation>
</comment>
<proteinExistence type="inferred from homology"/>
<dbReference type="NCBIfam" id="TIGR01085">
    <property type="entry name" value="murE"/>
    <property type="match status" value="1"/>
</dbReference>
<evidence type="ECO:0000256" key="5">
    <source>
        <dbReference type="ARBA" id="ARBA00022741"/>
    </source>
</evidence>
<accession>A0A3D9UJ09</accession>
<keyword evidence="10 11" id="KW-0961">Cell wall biogenesis/degradation</keyword>
<dbReference type="SUPFAM" id="SSF63418">
    <property type="entry name" value="MurE/MurF N-terminal domain"/>
    <property type="match status" value="1"/>
</dbReference>
<dbReference type="InterPro" id="IPR005761">
    <property type="entry name" value="UDP-N-AcMur-Glu-dNH2Pim_ligase"/>
</dbReference>